<keyword evidence="4" id="KW-1185">Reference proteome</keyword>
<comment type="subcellular location">
    <subcellularLocation>
        <location evidence="2">Nucleus</location>
    </subcellularLocation>
</comment>
<evidence type="ECO:0000313" key="5">
    <source>
        <dbReference type="RefSeq" id="XP_022237011.1"/>
    </source>
</evidence>
<dbReference type="InterPro" id="IPR036612">
    <property type="entry name" value="KH_dom_type_1_sf"/>
</dbReference>
<keyword evidence="2" id="KW-0862">Zinc</keyword>
<comment type="function">
    <text evidence="2">Necessary for the splicing of pre-mRNA. Has a role in the recognition of the branch site (5'-UACUAAC-3'), the pyrimidine tract and the 3'-splice site at the 3'-end of introns.</text>
</comment>
<keyword evidence="1 2" id="KW-0863">Zinc-finger</keyword>
<protein>
    <recommendedName>
        <fullName evidence="2">Branchpoint-bridging protein</fullName>
    </recommendedName>
</protein>
<dbReference type="Gene3D" id="4.10.60.10">
    <property type="entry name" value="Zinc finger, CCHC-type"/>
    <property type="match status" value="1"/>
</dbReference>
<dbReference type="Pfam" id="PF00098">
    <property type="entry name" value="zf-CCHC"/>
    <property type="match status" value="1"/>
</dbReference>
<feature type="domain" description="CCHC-type" evidence="3">
    <location>
        <begin position="75"/>
        <end position="90"/>
    </location>
</feature>
<evidence type="ECO:0000313" key="4">
    <source>
        <dbReference type="Proteomes" id="UP000694941"/>
    </source>
</evidence>
<dbReference type="InterPro" id="IPR001878">
    <property type="entry name" value="Znf_CCHC"/>
</dbReference>
<dbReference type="PANTHER" id="PTHR11208">
    <property type="entry name" value="RNA-BINDING PROTEIN RELATED"/>
    <property type="match status" value="1"/>
</dbReference>
<proteinExistence type="inferred from homology"/>
<organism evidence="4 5">
    <name type="scientific">Limulus polyphemus</name>
    <name type="common">Atlantic horseshoe crab</name>
    <dbReference type="NCBI Taxonomy" id="6850"/>
    <lineage>
        <taxon>Eukaryota</taxon>
        <taxon>Metazoa</taxon>
        <taxon>Ecdysozoa</taxon>
        <taxon>Arthropoda</taxon>
        <taxon>Chelicerata</taxon>
        <taxon>Merostomata</taxon>
        <taxon>Xiphosura</taxon>
        <taxon>Limulidae</taxon>
        <taxon>Limulus</taxon>
    </lineage>
</organism>
<evidence type="ECO:0000259" key="3">
    <source>
        <dbReference type="PROSITE" id="PS50158"/>
    </source>
</evidence>
<dbReference type="SUPFAM" id="SSF57756">
    <property type="entry name" value="Retrovirus zinc finger-like domains"/>
    <property type="match status" value="1"/>
</dbReference>
<keyword evidence="2" id="KW-0747">Spliceosome</keyword>
<dbReference type="RefSeq" id="XP_022237011.1">
    <property type="nucleotide sequence ID" value="XM_022381303.1"/>
</dbReference>
<dbReference type="PANTHER" id="PTHR11208:SF45">
    <property type="entry name" value="SPLICING FACTOR 1"/>
    <property type="match status" value="1"/>
</dbReference>
<keyword evidence="2" id="KW-0507">mRNA processing</keyword>
<dbReference type="Gene3D" id="3.30.1370.10">
    <property type="entry name" value="K Homology domain, type 1"/>
    <property type="match status" value="1"/>
</dbReference>
<keyword evidence="2" id="KW-0479">Metal-binding</keyword>
<dbReference type="InterPro" id="IPR045071">
    <property type="entry name" value="BBP-like"/>
</dbReference>
<dbReference type="InterPro" id="IPR036875">
    <property type="entry name" value="Znf_CCHC_sf"/>
</dbReference>
<gene>
    <name evidence="5" type="primary">LOC111084684</name>
</gene>
<evidence type="ECO:0000256" key="2">
    <source>
        <dbReference type="RuleBase" id="RU367126"/>
    </source>
</evidence>
<dbReference type="PROSITE" id="PS50158">
    <property type="entry name" value="ZF_CCHC"/>
    <property type="match status" value="1"/>
</dbReference>
<dbReference type="GeneID" id="111084684"/>
<accession>A0ABM1S056</accession>
<dbReference type="Proteomes" id="UP000694941">
    <property type="component" value="Unplaced"/>
</dbReference>
<evidence type="ECO:0000256" key="1">
    <source>
        <dbReference type="PROSITE-ProRule" id="PRU00047"/>
    </source>
</evidence>
<reference evidence="5" key="1">
    <citation type="submission" date="2025-08" db="UniProtKB">
        <authorList>
            <consortium name="RefSeq"/>
        </authorList>
    </citation>
    <scope>IDENTIFICATION</scope>
    <source>
        <tissue evidence="5">Muscle</tissue>
    </source>
</reference>
<name>A0ABM1S056_LIMPO</name>
<dbReference type="SMART" id="SM00343">
    <property type="entry name" value="ZnF_C2HC"/>
    <property type="match status" value="2"/>
</dbReference>
<keyword evidence="2" id="KW-0539">Nucleus</keyword>
<comment type="similarity">
    <text evidence="2">Belongs to the BBP/SF1 family.</text>
</comment>
<keyword evidence="2" id="KW-0508">mRNA splicing</keyword>
<sequence length="119" mass="13264">MNFEHVFLQIQEIVRQGVEVPEGQNDLRRMQLRELALLNGTLRENDSPRCSNCGATTHRGWQCPDKPNVTNNVVCTNCGGAGHIARDCRERKVGKPAFVSGDKSKIDEEVTDVNDISNN</sequence>